<dbReference type="RefSeq" id="WP_390362998.1">
    <property type="nucleotide sequence ID" value="NZ_JBHTKJ010000035.1"/>
</dbReference>
<dbReference type="Proteomes" id="UP001597040">
    <property type="component" value="Unassembled WGS sequence"/>
</dbReference>
<protein>
    <recommendedName>
        <fullName evidence="4">TRASH domain-containing protein</fullName>
    </recommendedName>
</protein>
<evidence type="ECO:0000256" key="1">
    <source>
        <dbReference type="SAM" id="Coils"/>
    </source>
</evidence>
<evidence type="ECO:0000313" key="2">
    <source>
        <dbReference type="EMBL" id="MFD1039337.1"/>
    </source>
</evidence>
<reference evidence="3" key="1">
    <citation type="journal article" date="2019" name="Int. J. Syst. Evol. Microbiol.">
        <title>The Global Catalogue of Microorganisms (GCM) 10K type strain sequencing project: providing services to taxonomists for standard genome sequencing and annotation.</title>
        <authorList>
            <consortium name="The Broad Institute Genomics Platform"/>
            <consortium name="The Broad Institute Genome Sequencing Center for Infectious Disease"/>
            <person name="Wu L."/>
            <person name="Ma J."/>
        </authorList>
    </citation>
    <scope>NUCLEOTIDE SEQUENCE [LARGE SCALE GENOMIC DNA]</scope>
    <source>
        <strain evidence="3">CCUG 56754</strain>
    </source>
</reference>
<feature type="coiled-coil region" evidence="1">
    <location>
        <begin position="115"/>
        <end position="150"/>
    </location>
</feature>
<accession>A0ABW3LNV5</accession>
<evidence type="ECO:0008006" key="4">
    <source>
        <dbReference type="Google" id="ProtNLM"/>
    </source>
</evidence>
<sequence length="153" mass="18854">MKRCKVCKKKPRIRRRVNNEGILFCSDDCYEEFEDSPNDMGHPYIDDYEAIRYEYIQWIKNYVDNLYKYWLYGAPRKEDLTERIDDLLGEYIDFYGLEGQDGVFSVEIYNYLIDFEQLQEEIQNFEVDGKELKKRRKAMYEEQRRRKEEEMWG</sequence>
<comment type="caution">
    <text evidence="2">The sequence shown here is derived from an EMBL/GenBank/DDBJ whole genome shotgun (WGS) entry which is preliminary data.</text>
</comment>
<name>A0ABW3LNV5_9BACI</name>
<evidence type="ECO:0000313" key="3">
    <source>
        <dbReference type="Proteomes" id="UP001597040"/>
    </source>
</evidence>
<keyword evidence="1" id="KW-0175">Coiled coil</keyword>
<organism evidence="2 3">
    <name type="scientific">Virgibacillus byunsanensis</name>
    <dbReference type="NCBI Taxonomy" id="570945"/>
    <lineage>
        <taxon>Bacteria</taxon>
        <taxon>Bacillati</taxon>
        <taxon>Bacillota</taxon>
        <taxon>Bacilli</taxon>
        <taxon>Bacillales</taxon>
        <taxon>Bacillaceae</taxon>
        <taxon>Virgibacillus</taxon>
    </lineage>
</organism>
<proteinExistence type="predicted"/>
<dbReference type="EMBL" id="JBHTKJ010000035">
    <property type="protein sequence ID" value="MFD1039337.1"/>
    <property type="molecule type" value="Genomic_DNA"/>
</dbReference>
<keyword evidence="3" id="KW-1185">Reference proteome</keyword>
<gene>
    <name evidence="2" type="ORF">ACFQ3N_13175</name>
</gene>